<evidence type="ECO:0000256" key="1">
    <source>
        <dbReference type="SAM" id="MobiDB-lite"/>
    </source>
</evidence>
<name>A0A1B2EZ78_9HYPH</name>
<geneLocation type="plasmid" evidence="2">
    <name>unnamed4</name>
</geneLocation>
<protein>
    <submittedName>
        <fullName evidence="2">Uncharacterized protein</fullName>
    </submittedName>
</protein>
<dbReference type="KEGG" id="moc:BB934_44640"/>
<sequence length="215" mass="23245">MAADLNGLRSAVELMADQVSQLVALGGRQFEVLAQLPPTLVQSTEGLLEGLRQVAHAIHRASPVPHHVTDRASTAEAAADAELAPSQEPEVHEPTRRSKGRRRAKNETVQGKPAEIVVKSIADANGKDRFYTSIRMPRALWDRAGFGPDDRLLLDWSGEALSIERAADGGVKPKSIGSTSVVLQSWKLGNLNFDQPKLTSDEGSFRLTARPSSPK</sequence>
<proteinExistence type="predicted"/>
<gene>
    <name evidence="2" type="ORF">BB934_44640</name>
</gene>
<dbReference type="AlphaFoldDB" id="A0A1B2EZ78"/>
<evidence type="ECO:0000313" key="2">
    <source>
        <dbReference type="EMBL" id="ANY85266.1"/>
    </source>
</evidence>
<keyword evidence="2" id="KW-0614">Plasmid</keyword>
<feature type="compositionally biased region" description="Low complexity" evidence="1">
    <location>
        <begin position="71"/>
        <end position="84"/>
    </location>
</feature>
<dbReference type="RefSeq" id="WP_237050852.1">
    <property type="nucleotide sequence ID" value="NZ_CP016620.1"/>
</dbReference>
<organism evidence="2">
    <name type="scientific">Microvirga ossetica</name>
    <dbReference type="NCBI Taxonomy" id="1882682"/>
    <lineage>
        <taxon>Bacteria</taxon>
        <taxon>Pseudomonadati</taxon>
        <taxon>Pseudomonadota</taxon>
        <taxon>Alphaproteobacteria</taxon>
        <taxon>Hyphomicrobiales</taxon>
        <taxon>Methylobacteriaceae</taxon>
        <taxon>Microvirga</taxon>
    </lineage>
</organism>
<accession>A0A1B2EZ78</accession>
<feature type="region of interest" description="Disordered" evidence="1">
    <location>
        <begin position="65"/>
        <end position="111"/>
    </location>
</feature>
<dbReference type="EMBL" id="CP016620">
    <property type="protein sequence ID" value="ANY85266.1"/>
    <property type="molecule type" value="Genomic_DNA"/>
</dbReference>
<reference evidence="2" key="1">
    <citation type="submission" date="2016-07" db="EMBL/GenBank/DDBJ databases">
        <title>Microvirga ossetica sp. nov. a new species of rhizobia isolated from root nodules of the legume species Vicia alpestris Steven originated from North Ossetia region in the Caucasus.</title>
        <authorList>
            <person name="Safronova V.I."/>
            <person name="Kuznetsova I.G."/>
            <person name="Sazanova A.L."/>
            <person name="Belimov A."/>
            <person name="Andronov E."/>
            <person name="Osledkin Y.S."/>
            <person name="Onishchuk O.P."/>
            <person name="Kurchak O.N."/>
            <person name="Shaposhnikov A.I."/>
            <person name="Willems A."/>
            <person name="Tikhonovich I.A."/>
        </authorList>
    </citation>
    <scope>NUCLEOTIDE SEQUENCE [LARGE SCALE GENOMIC DNA]</scope>
    <source>
        <strain evidence="2">V5/3M</strain>
        <plasmid evidence="2">unnamed4</plasmid>
    </source>
</reference>